<evidence type="ECO:0000313" key="4">
    <source>
        <dbReference type="EMBL" id="QBI00785.1"/>
    </source>
</evidence>
<dbReference type="EMBL" id="CP036401">
    <property type="protein sequence ID" value="QBI00785.1"/>
    <property type="molecule type" value="Genomic_DNA"/>
</dbReference>
<organism evidence="3 6">
    <name type="scientific">Pseudoduganella albidiflava</name>
    <dbReference type="NCBI Taxonomy" id="321983"/>
    <lineage>
        <taxon>Bacteria</taxon>
        <taxon>Pseudomonadati</taxon>
        <taxon>Pseudomonadota</taxon>
        <taxon>Betaproteobacteria</taxon>
        <taxon>Burkholderiales</taxon>
        <taxon>Oxalobacteraceae</taxon>
        <taxon>Telluria group</taxon>
        <taxon>Pseudoduganella</taxon>
    </lineage>
</organism>
<keyword evidence="3" id="KW-0223">Dioxygenase</keyword>
<dbReference type="InterPro" id="IPR000391">
    <property type="entry name" value="Rng_hydr_dOase-bsu"/>
</dbReference>
<dbReference type="OrthoDB" id="7062869at2"/>
<dbReference type="Pfam" id="PF00866">
    <property type="entry name" value="Ring_hydroxyl_B"/>
    <property type="match status" value="1"/>
</dbReference>
<gene>
    <name evidence="4" type="ORF">EYF70_07930</name>
    <name evidence="3" type="ORF">GCM10007387_10640</name>
</gene>
<reference evidence="3" key="3">
    <citation type="submission" date="2022-12" db="EMBL/GenBank/DDBJ databases">
        <authorList>
            <person name="Sun Q."/>
            <person name="Kim S."/>
        </authorList>
    </citation>
    <scope>NUCLEOTIDE SEQUENCE</scope>
    <source>
        <strain evidence="3">KCTC 12343</strain>
    </source>
</reference>
<dbReference type="Proteomes" id="UP000292307">
    <property type="component" value="Chromosome"/>
</dbReference>
<name>A0A411WVJ6_9BURK</name>
<dbReference type="SUPFAM" id="SSF54427">
    <property type="entry name" value="NTF2-like"/>
    <property type="match status" value="1"/>
</dbReference>
<dbReference type="EMBL" id="BMWV01000002">
    <property type="protein sequence ID" value="GGY30765.1"/>
    <property type="molecule type" value="Genomic_DNA"/>
</dbReference>
<accession>A0A411WVJ6</accession>
<dbReference type="Gene3D" id="3.10.450.50">
    <property type="match status" value="1"/>
</dbReference>
<protein>
    <submittedName>
        <fullName evidence="3">Aromatic-ring-hydroxylating dioxygenase subunit beta</fullName>
    </submittedName>
</protein>
<evidence type="ECO:0000256" key="1">
    <source>
        <dbReference type="ARBA" id="ARBA00009570"/>
    </source>
</evidence>
<comment type="similarity">
    <text evidence="1">Belongs to the bacterial ring-hydroxylating dioxygenase beta subunit family.</text>
</comment>
<dbReference type="PANTHER" id="PTHR41534">
    <property type="entry name" value="BLR3401 PROTEIN"/>
    <property type="match status" value="1"/>
</dbReference>
<evidence type="ECO:0000256" key="2">
    <source>
        <dbReference type="ARBA" id="ARBA00023002"/>
    </source>
</evidence>
<dbReference type="GO" id="GO:0051213">
    <property type="term" value="F:dioxygenase activity"/>
    <property type="evidence" value="ECO:0007669"/>
    <property type="project" value="UniProtKB-KW"/>
</dbReference>
<reference evidence="4 5" key="2">
    <citation type="submission" date="2019-02" db="EMBL/GenBank/DDBJ databases">
        <title>Draft Genome Sequences of Six Type Strains of the Genus Massilia.</title>
        <authorList>
            <person name="Miess H."/>
            <person name="Frediansyhah A."/>
            <person name="Gross H."/>
        </authorList>
    </citation>
    <scope>NUCLEOTIDE SEQUENCE [LARGE SCALE GENOMIC DNA]</scope>
    <source>
        <strain evidence="4 5">DSM 17472</strain>
    </source>
</reference>
<dbReference type="Proteomes" id="UP000628442">
    <property type="component" value="Unassembled WGS sequence"/>
</dbReference>
<keyword evidence="5" id="KW-1185">Reference proteome</keyword>
<evidence type="ECO:0000313" key="5">
    <source>
        <dbReference type="Proteomes" id="UP000292307"/>
    </source>
</evidence>
<dbReference type="PANTHER" id="PTHR41534:SF2">
    <property type="entry name" value="3-PHENYLPROPIONATE_CINNAMIC ACID DIOXYGENASE SUBUNIT BETA"/>
    <property type="match status" value="1"/>
</dbReference>
<reference evidence="3" key="1">
    <citation type="journal article" date="2014" name="Int. J. Syst. Evol. Microbiol.">
        <title>Complete genome sequence of Corynebacterium casei LMG S-19264T (=DSM 44701T), isolated from a smear-ripened cheese.</title>
        <authorList>
            <consortium name="US DOE Joint Genome Institute (JGI-PGF)"/>
            <person name="Walter F."/>
            <person name="Albersmeier A."/>
            <person name="Kalinowski J."/>
            <person name="Ruckert C."/>
        </authorList>
    </citation>
    <scope>NUCLEOTIDE SEQUENCE</scope>
    <source>
        <strain evidence="3">KCTC 12343</strain>
    </source>
</reference>
<dbReference type="AlphaFoldDB" id="A0A411WVJ6"/>
<proteinExistence type="inferred from homology"/>
<evidence type="ECO:0000313" key="3">
    <source>
        <dbReference type="EMBL" id="GGY30765.1"/>
    </source>
</evidence>
<dbReference type="GO" id="GO:0019380">
    <property type="term" value="P:3-phenylpropionate catabolic process"/>
    <property type="evidence" value="ECO:0007669"/>
    <property type="project" value="TreeGrafter"/>
</dbReference>
<dbReference type="InterPro" id="IPR032710">
    <property type="entry name" value="NTF2-like_dom_sf"/>
</dbReference>
<dbReference type="RefSeq" id="WP_131144914.1">
    <property type="nucleotide sequence ID" value="NZ_BMWV01000002.1"/>
</dbReference>
<evidence type="ECO:0000313" key="6">
    <source>
        <dbReference type="Proteomes" id="UP000628442"/>
    </source>
</evidence>
<keyword evidence="2" id="KW-0560">Oxidoreductase</keyword>
<sequence>MTDMDIPVADMTTPLGRAIAFIWREAELLDNKDYDAWGALWAEDGHYVVPIDPDTDDFESQLNYAYDDARMRRLRIERFTSGHSMSAADSARTIRTVSRFSLVGIDNDLVEVRSAQLLAAHKRGTTTLFAANLTHRVRLLPGGALLDRKVVRLINSQEALNALGFLL</sequence>